<dbReference type="EMBL" id="CM032184">
    <property type="protein sequence ID" value="KAG7093649.1"/>
    <property type="molecule type" value="Genomic_DNA"/>
</dbReference>
<organism evidence="5 6">
    <name type="scientific">Marasmius oreades</name>
    <name type="common">fairy-ring Marasmius</name>
    <dbReference type="NCBI Taxonomy" id="181124"/>
    <lineage>
        <taxon>Eukaryota</taxon>
        <taxon>Fungi</taxon>
        <taxon>Dikarya</taxon>
        <taxon>Basidiomycota</taxon>
        <taxon>Agaricomycotina</taxon>
        <taxon>Agaricomycetes</taxon>
        <taxon>Agaricomycetidae</taxon>
        <taxon>Agaricales</taxon>
        <taxon>Marasmiineae</taxon>
        <taxon>Marasmiaceae</taxon>
        <taxon>Marasmius</taxon>
    </lineage>
</organism>
<evidence type="ECO:0000259" key="4">
    <source>
        <dbReference type="Pfam" id="PF05368"/>
    </source>
</evidence>
<evidence type="ECO:0000256" key="2">
    <source>
        <dbReference type="ARBA" id="ARBA00022857"/>
    </source>
</evidence>
<gene>
    <name evidence="5" type="ORF">E1B28_007311</name>
</gene>
<dbReference type="Proteomes" id="UP001049176">
    <property type="component" value="Chromosome 4"/>
</dbReference>
<dbReference type="PANTHER" id="PTHR47706">
    <property type="entry name" value="NMRA-LIKE FAMILY PROTEIN"/>
    <property type="match status" value="1"/>
</dbReference>
<reference evidence="5" key="1">
    <citation type="journal article" date="2021" name="Genome Biol. Evol.">
        <title>The assembled and annotated genome of the fairy-ring fungus Marasmius oreades.</title>
        <authorList>
            <person name="Hiltunen M."/>
            <person name="Ament-Velasquez S.L."/>
            <person name="Johannesson H."/>
        </authorList>
    </citation>
    <scope>NUCLEOTIDE SEQUENCE</scope>
    <source>
        <strain evidence="5">03SP1</strain>
    </source>
</reference>
<accession>A0A9P7UVQ3</accession>
<dbReference type="Gene3D" id="3.40.50.720">
    <property type="entry name" value="NAD(P)-binding Rossmann-like Domain"/>
    <property type="match status" value="1"/>
</dbReference>
<dbReference type="OrthoDB" id="9974981at2759"/>
<dbReference type="PANTHER" id="PTHR47706:SF4">
    <property type="entry name" value="NMRA-LIKE DOMAIN-CONTAINING PROTEIN"/>
    <property type="match status" value="1"/>
</dbReference>
<keyword evidence="3" id="KW-0560">Oxidoreductase</keyword>
<dbReference type="InterPro" id="IPR008030">
    <property type="entry name" value="NmrA-like"/>
</dbReference>
<comment type="similarity">
    <text evidence="1">Belongs to the NmrA-type oxidoreductase family. Isoflavone reductase subfamily.</text>
</comment>
<feature type="domain" description="NmrA-like" evidence="4">
    <location>
        <begin position="5"/>
        <end position="312"/>
    </location>
</feature>
<dbReference type="Gene3D" id="3.90.25.10">
    <property type="entry name" value="UDP-galactose 4-epimerase, domain 1"/>
    <property type="match status" value="1"/>
</dbReference>
<dbReference type="GeneID" id="66076387"/>
<keyword evidence="6" id="KW-1185">Reference proteome</keyword>
<dbReference type="AlphaFoldDB" id="A0A9P7UVQ3"/>
<evidence type="ECO:0000256" key="3">
    <source>
        <dbReference type="ARBA" id="ARBA00023002"/>
    </source>
</evidence>
<name>A0A9P7UVQ3_9AGAR</name>
<evidence type="ECO:0000313" key="5">
    <source>
        <dbReference type="EMBL" id="KAG7093649.1"/>
    </source>
</evidence>
<dbReference type="KEGG" id="more:E1B28_007311"/>
<dbReference type="Pfam" id="PF05368">
    <property type="entry name" value="NmrA"/>
    <property type="match status" value="1"/>
</dbReference>
<sequence length="318" mass="35101">MPGPSKRIAVAGGTGGIGSHVVEGLLEIKEKHSLHIIVLSRSSKPDVIYAGAAAPVIATDYNNVHTIEQVLREHDIDTVISTIVDTVPSSFKAVQQRLLDAALNVPSVRRFAPSEFAVDSEKLQSTVVFYQSKALIVQSLRKVREYNKDFEFIKFSCGLFMNYFAYGNPKPDGGKAHGHLRQFPFVIDISKGTADVPGDGNHKFCYTTAEDVGRFTAAATQLETWSEDGTMAGDFRTINEIIQMAERVTGKTFDVKYNTEDDLLARMNPNPESAMTNFYLEVLLGMIRGECDQGAELNKLTNVKPTSVESFLQAWWGN</sequence>
<dbReference type="SUPFAM" id="SSF51735">
    <property type="entry name" value="NAD(P)-binding Rossmann-fold domains"/>
    <property type="match status" value="1"/>
</dbReference>
<dbReference type="InterPro" id="IPR036291">
    <property type="entry name" value="NAD(P)-bd_dom_sf"/>
</dbReference>
<protein>
    <recommendedName>
        <fullName evidence="4">NmrA-like domain-containing protein</fullName>
    </recommendedName>
</protein>
<dbReference type="GO" id="GO:0016491">
    <property type="term" value="F:oxidoreductase activity"/>
    <property type="evidence" value="ECO:0007669"/>
    <property type="project" value="UniProtKB-KW"/>
</dbReference>
<evidence type="ECO:0000256" key="1">
    <source>
        <dbReference type="ARBA" id="ARBA00005725"/>
    </source>
</evidence>
<comment type="caution">
    <text evidence="5">The sequence shown here is derived from an EMBL/GenBank/DDBJ whole genome shotgun (WGS) entry which is preliminary data.</text>
</comment>
<proteinExistence type="inferred from homology"/>
<evidence type="ECO:0000313" key="6">
    <source>
        <dbReference type="Proteomes" id="UP001049176"/>
    </source>
</evidence>
<keyword evidence="2" id="KW-0521">NADP</keyword>
<dbReference type="RefSeq" id="XP_043010119.1">
    <property type="nucleotide sequence ID" value="XM_043152034.1"/>
</dbReference>
<dbReference type="InterPro" id="IPR051609">
    <property type="entry name" value="NmrA/Isoflavone_reductase-like"/>
</dbReference>